<accession>A0A8B8A723</accession>
<evidence type="ECO:0000313" key="10">
    <source>
        <dbReference type="Proteomes" id="UP000694844"/>
    </source>
</evidence>
<keyword evidence="5 7" id="KW-0408">Iron</keyword>
<dbReference type="KEGG" id="cvn:111099985"/>
<feature type="signal peptide" evidence="9">
    <location>
        <begin position="1"/>
        <end position="20"/>
    </location>
</feature>
<name>A0A8B8A723_CRAVI</name>
<evidence type="ECO:0000256" key="8">
    <source>
        <dbReference type="RuleBase" id="RU000461"/>
    </source>
</evidence>
<keyword evidence="3 7" id="KW-0479">Metal-binding</keyword>
<dbReference type="GO" id="GO:0020037">
    <property type="term" value="F:heme binding"/>
    <property type="evidence" value="ECO:0007669"/>
    <property type="project" value="InterPro"/>
</dbReference>
<dbReference type="GO" id="GO:0005737">
    <property type="term" value="C:cytoplasm"/>
    <property type="evidence" value="ECO:0007669"/>
    <property type="project" value="TreeGrafter"/>
</dbReference>
<evidence type="ECO:0000256" key="9">
    <source>
        <dbReference type="SAM" id="SignalP"/>
    </source>
</evidence>
<keyword evidence="7 8" id="KW-0349">Heme</keyword>
<dbReference type="OrthoDB" id="2789670at2759"/>
<reference evidence="11" key="1">
    <citation type="submission" date="2025-08" db="UniProtKB">
        <authorList>
            <consortium name="RefSeq"/>
        </authorList>
    </citation>
    <scope>IDENTIFICATION</scope>
    <source>
        <tissue evidence="11">Whole sample</tissue>
    </source>
</reference>
<keyword evidence="10" id="KW-1185">Reference proteome</keyword>
<dbReference type="InterPro" id="IPR017972">
    <property type="entry name" value="Cyt_P450_CS"/>
</dbReference>
<protein>
    <submittedName>
        <fullName evidence="11">Cytochrome P450 2B19-like</fullName>
    </submittedName>
</protein>
<sequence length="484" mass="56088">MWITLAIVVVLFALIWAVTGRPRGLPPGPTCYPVIGNVGLFKPTEATKAHRKLRQQYGDFYTLMIFHKPVIFISGFHHIRELLVKHGDVFSERPRVYTSEIIAKRKGLAWSSGAWWKEQRTFALTTMRRFGFGRRCLQGQVMEEVDCLMDEFEKYEGKPFNVQTQLKTSVSNVICSLLFGKRFDYEDVKFKRLMDLLNTLLAVLNFSSPAFIFPELSKVKFFHFNDANPTLKALSEFIGEMVEEHRQNFDENNINDYIDAYLLEQKHRTSEVNTTFTDEQLAGTVRDFFAAGTETTSLTLRWALLYLMHYPEIKTQLQKDIDNVLGQGLPTMEHKEQLPMVEAFLLEVQRMANILPLNLPHTTKEDFWYQGYRFPKNSVMFFMIDSVLTDSDIFPEPTKFNPSRFIDENGKCSGEQKEKMIPFSTGRRMCLGEPLAKMELFLFLTRVLQRFEVEPENSECLPTLQGTLAVTHTPEAFKVRLTKR</sequence>
<dbReference type="FunFam" id="1.10.630.10:FF:000036">
    <property type="entry name" value="CYtochrome P450 family"/>
    <property type="match status" value="1"/>
</dbReference>
<evidence type="ECO:0000256" key="2">
    <source>
        <dbReference type="ARBA" id="ARBA00010617"/>
    </source>
</evidence>
<dbReference type="PRINTS" id="PR00463">
    <property type="entry name" value="EP450I"/>
</dbReference>
<dbReference type="PANTHER" id="PTHR24300:SF403">
    <property type="entry name" value="CYTOCHROME P450 306A1"/>
    <property type="match status" value="1"/>
</dbReference>
<dbReference type="RefSeq" id="XP_022287246.1">
    <property type="nucleotide sequence ID" value="XM_022431538.1"/>
</dbReference>
<dbReference type="Pfam" id="PF00067">
    <property type="entry name" value="p450"/>
    <property type="match status" value="1"/>
</dbReference>
<feature type="binding site" description="axial binding residue" evidence="7">
    <location>
        <position position="430"/>
    </location>
    <ligand>
        <name>heme</name>
        <dbReference type="ChEBI" id="CHEBI:30413"/>
    </ligand>
    <ligandPart>
        <name>Fe</name>
        <dbReference type="ChEBI" id="CHEBI:18248"/>
    </ligandPart>
</feature>
<comment type="similarity">
    <text evidence="2 8">Belongs to the cytochrome P450 family.</text>
</comment>
<evidence type="ECO:0000256" key="3">
    <source>
        <dbReference type="ARBA" id="ARBA00022723"/>
    </source>
</evidence>
<evidence type="ECO:0000313" key="11">
    <source>
        <dbReference type="RefSeq" id="XP_022287246.1"/>
    </source>
</evidence>
<dbReference type="InterPro" id="IPR001128">
    <property type="entry name" value="Cyt_P450"/>
</dbReference>
<keyword evidence="4 8" id="KW-0560">Oxidoreductase</keyword>
<dbReference type="InterPro" id="IPR050182">
    <property type="entry name" value="Cytochrome_P450_fam2"/>
</dbReference>
<keyword evidence="6 8" id="KW-0503">Monooxygenase</keyword>
<evidence type="ECO:0000256" key="5">
    <source>
        <dbReference type="ARBA" id="ARBA00023004"/>
    </source>
</evidence>
<dbReference type="InterPro" id="IPR036396">
    <property type="entry name" value="Cyt_P450_sf"/>
</dbReference>
<dbReference type="PANTHER" id="PTHR24300">
    <property type="entry name" value="CYTOCHROME P450 508A4-RELATED"/>
    <property type="match status" value="1"/>
</dbReference>
<dbReference type="PROSITE" id="PS00086">
    <property type="entry name" value="CYTOCHROME_P450"/>
    <property type="match status" value="1"/>
</dbReference>
<dbReference type="GO" id="GO:0006082">
    <property type="term" value="P:organic acid metabolic process"/>
    <property type="evidence" value="ECO:0007669"/>
    <property type="project" value="TreeGrafter"/>
</dbReference>
<keyword evidence="9" id="KW-0732">Signal</keyword>
<dbReference type="InterPro" id="IPR002401">
    <property type="entry name" value="Cyt_P450_E_grp-I"/>
</dbReference>
<evidence type="ECO:0000256" key="6">
    <source>
        <dbReference type="ARBA" id="ARBA00023033"/>
    </source>
</evidence>
<gene>
    <name evidence="11" type="primary">LOC111099985</name>
</gene>
<dbReference type="GeneID" id="111099985"/>
<dbReference type="Gene3D" id="1.10.630.10">
    <property type="entry name" value="Cytochrome P450"/>
    <property type="match status" value="1"/>
</dbReference>
<feature type="chain" id="PRO_5034336225" evidence="9">
    <location>
        <begin position="21"/>
        <end position="484"/>
    </location>
</feature>
<evidence type="ECO:0000256" key="7">
    <source>
        <dbReference type="PIRSR" id="PIRSR602401-1"/>
    </source>
</evidence>
<dbReference type="GO" id="GO:0006805">
    <property type="term" value="P:xenobiotic metabolic process"/>
    <property type="evidence" value="ECO:0007669"/>
    <property type="project" value="TreeGrafter"/>
</dbReference>
<dbReference type="GO" id="GO:0008395">
    <property type="term" value="F:steroid hydroxylase activity"/>
    <property type="evidence" value="ECO:0007669"/>
    <property type="project" value="TreeGrafter"/>
</dbReference>
<dbReference type="PRINTS" id="PR00385">
    <property type="entry name" value="P450"/>
</dbReference>
<evidence type="ECO:0000256" key="4">
    <source>
        <dbReference type="ARBA" id="ARBA00023002"/>
    </source>
</evidence>
<comment type="cofactor">
    <cofactor evidence="1 7">
        <name>heme</name>
        <dbReference type="ChEBI" id="CHEBI:30413"/>
    </cofactor>
</comment>
<dbReference type="GO" id="GO:0005506">
    <property type="term" value="F:iron ion binding"/>
    <property type="evidence" value="ECO:0007669"/>
    <property type="project" value="InterPro"/>
</dbReference>
<dbReference type="Proteomes" id="UP000694844">
    <property type="component" value="Chromosome 6"/>
</dbReference>
<dbReference type="GO" id="GO:0016712">
    <property type="term" value="F:oxidoreductase activity, acting on paired donors, with incorporation or reduction of molecular oxygen, reduced flavin or flavoprotein as one donor, and incorporation of one atom of oxygen"/>
    <property type="evidence" value="ECO:0007669"/>
    <property type="project" value="TreeGrafter"/>
</dbReference>
<evidence type="ECO:0000256" key="1">
    <source>
        <dbReference type="ARBA" id="ARBA00001971"/>
    </source>
</evidence>
<dbReference type="AlphaFoldDB" id="A0A8B8A723"/>
<dbReference type="SUPFAM" id="SSF48264">
    <property type="entry name" value="Cytochrome P450"/>
    <property type="match status" value="1"/>
</dbReference>
<proteinExistence type="inferred from homology"/>
<organism evidence="10 11">
    <name type="scientific">Crassostrea virginica</name>
    <name type="common">Eastern oyster</name>
    <dbReference type="NCBI Taxonomy" id="6565"/>
    <lineage>
        <taxon>Eukaryota</taxon>
        <taxon>Metazoa</taxon>
        <taxon>Spiralia</taxon>
        <taxon>Lophotrochozoa</taxon>
        <taxon>Mollusca</taxon>
        <taxon>Bivalvia</taxon>
        <taxon>Autobranchia</taxon>
        <taxon>Pteriomorphia</taxon>
        <taxon>Ostreida</taxon>
        <taxon>Ostreoidea</taxon>
        <taxon>Ostreidae</taxon>
        <taxon>Crassostrea</taxon>
    </lineage>
</organism>